<dbReference type="KEGG" id="dmm:dnm_097840"/>
<dbReference type="EMBL" id="CP061800">
    <property type="protein sequence ID" value="QTA93680.1"/>
    <property type="molecule type" value="Genomic_DNA"/>
</dbReference>
<evidence type="ECO:0000313" key="1">
    <source>
        <dbReference type="EMBL" id="QTA93680.1"/>
    </source>
</evidence>
<gene>
    <name evidence="1" type="ORF">dnm_097840</name>
</gene>
<evidence type="ECO:0000313" key="2">
    <source>
        <dbReference type="Proteomes" id="UP000663722"/>
    </source>
</evidence>
<keyword evidence="2" id="KW-1185">Reference proteome</keyword>
<protein>
    <submittedName>
        <fullName evidence="1">Uncharacterized protein</fullName>
    </submittedName>
</protein>
<sequence>MSIFLIRLPFLIRCFRFQISKRDFNRLFLLNQTKFISVAKLNRNMLIKNVIDYIFNIR</sequence>
<proteinExistence type="predicted"/>
<reference evidence="1" key="1">
    <citation type="journal article" date="2021" name="Microb. Physiol.">
        <title>Proteogenomic Insights into the Physiology of Marine, Sulfate-Reducing, Filamentous Desulfonema limicola and Desulfonema magnum.</title>
        <authorList>
            <person name="Schnaars V."/>
            <person name="Wohlbrand L."/>
            <person name="Scheve S."/>
            <person name="Hinrichs C."/>
            <person name="Reinhardt R."/>
            <person name="Rabus R."/>
        </authorList>
    </citation>
    <scope>NUCLEOTIDE SEQUENCE</scope>
    <source>
        <strain evidence="1">4be13</strain>
    </source>
</reference>
<dbReference type="AlphaFoldDB" id="A0A975BY01"/>
<name>A0A975BY01_9BACT</name>
<organism evidence="1 2">
    <name type="scientific">Desulfonema magnum</name>
    <dbReference type="NCBI Taxonomy" id="45655"/>
    <lineage>
        <taxon>Bacteria</taxon>
        <taxon>Pseudomonadati</taxon>
        <taxon>Thermodesulfobacteriota</taxon>
        <taxon>Desulfobacteria</taxon>
        <taxon>Desulfobacterales</taxon>
        <taxon>Desulfococcaceae</taxon>
        <taxon>Desulfonema</taxon>
    </lineage>
</organism>
<accession>A0A975BY01</accession>
<dbReference type="Proteomes" id="UP000663722">
    <property type="component" value="Chromosome"/>
</dbReference>